<name>R7Q7H4_CHOCR</name>
<evidence type="ECO:0000256" key="3">
    <source>
        <dbReference type="ARBA" id="ARBA00022776"/>
    </source>
</evidence>
<evidence type="ECO:0000313" key="7">
    <source>
        <dbReference type="EMBL" id="CDF33969.1"/>
    </source>
</evidence>
<keyword evidence="5" id="KW-0131">Cell cycle</keyword>
<dbReference type="OMA" id="TEDIICS"/>
<evidence type="ECO:0008006" key="9">
    <source>
        <dbReference type="Google" id="ProtNLM"/>
    </source>
</evidence>
<dbReference type="InterPro" id="IPR016024">
    <property type="entry name" value="ARM-type_fold"/>
</dbReference>
<dbReference type="EMBL" id="HG001664">
    <property type="protein sequence ID" value="CDF33969.1"/>
    <property type="molecule type" value="Genomic_DNA"/>
</dbReference>
<organism evidence="7 8">
    <name type="scientific">Chondrus crispus</name>
    <name type="common">Carrageen Irish moss</name>
    <name type="synonym">Polymorpha crispa</name>
    <dbReference type="NCBI Taxonomy" id="2769"/>
    <lineage>
        <taxon>Eukaryota</taxon>
        <taxon>Rhodophyta</taxon>
        <taxon>Florideophyceae</taxon>
        <taxon>Rhodymeniophycidae</taxon>
        <taxon>Gigartinales</taxon>
        <taxon>Gigartinaceae</taxon>
        <taxon>Chondrus</taxon>
    </lineage>
</organism>
<feature type="region of interest" description="Disordered" evidence="6">
    <location>
        <begin position="329"/>
        <end position="360"/>
    </location>
</feature>
<comment type="subcellular location">
    <subcellularLocation>
        <location evidence="1">Nucleus</location>
    </subcellularLocation>
</comment>
<dbReference type="InterPro" id="IPR039776">
    <property type="entry name" value="Pds5"/>
</dbReference>
<feature type="compositionally biased region" description="Basic and acidic residues" evidence="6">
    <location>
        <begin position="1464"/>
        <end position="1480"/>
    </location>
</feature>
<dbReference type="Proteomes" id="UP000012073">
    <property type="component" value="Unassembled WGS sequence"/>
</dbReference>
<keyword evidence="3" id="KW-0498">Mitosis</keyword>
<feature type="region of interest" description="Disordered" evidence="6">
    <location>
        <begin position="118"/>
        <end position="138"/>
    </location>
</feature>
<protein>
    <recommendedName>
        <fullName evidence="9">Sister chromatid cohesion protein PDS5</fullName>
    </recommendedName>
</protein>
<evidence type="ECO:0000256" key="6">
    <source>
        <dbReference type="SAM" id="MobiDB-lite"/>
    </source>
</evidence>
<dbReference type="GeneID" id="17321504"/>
<gene>
    <name evidence="7" type="ORF">CHC_T00002474001</name>
</gene>
<evidence type="ECO:0000256" key="5">
    <source>
        <dbReference type="ARBA" id="ARBA00023306"/>
    </source>
</evidence>
<keyword evidence="4" id="KW-0539">Nucleus</keyword>
<dbReference type="Gene3D" id="1.25.10.10">
    <property type="entry name" value="Leucine-rich Repeat Variant"/>
    <property type="match status" value="1"/>
</dbReference>
<dbReference type="GO" id="GO:0005634">
    <property type="term" value="C:nucleus"/>
    <property type="evidence" value="ECO:0007669"/>
    <property type="project" value="UniProtKB-SubCell"/>
</dbReference>
<evidence type="ECO:0000256" key="1">
    <source>
        <dbReference type="ARBA" id="ARBA00004123"/>
    </source>
</evidence>
<evidence type="ECO:0000313" key="8">
    <source>
        <dbReference type="Proteomes" id="UP000012073"/>
    </source>
</evidence>
<feature type="region of interest" description="Disordered" evidence="6">
    <location>
        <begin position="1"/>
        <end position="87"/>
    </location>
</feature>
<dbReference type="SUPFAM" id="SSF48371">
    <property type="entry name" value="ARM repeat"/>
    <property type="match status" value="1"/>
</dbReference>
<keyword evidence="2" id="KW-0132">Cell division</keyword>
<feature type="region of interest" description="Disordered" evidence="6">
    <location>
        <begin position="693"/>
        <end position="738"/>
    </location>
</feature>
<proteinExistence type="predicted"/>
<feature type="compositionally biased region" description="Basic residues" evidence="6">
    <location>
        <begin position="341"/>
        <end position="354"/>
    </location>
</feature>
<feature type="compositionally biased region" description="Basic residues" evidence="6">
    <location>
        <begin position="20"/>
        <end position="39"/>
    </location>
</feature>
<feature type="compositionally biased region" description="Basic and acidic residues" evidence="6">
    <location>
        <begin position="1585"/>
        <end position="1597"/>
    </location>
</feature>
<feature type="region of interest" description="Disordered" evidence="6">
    <location>
        <begin position="542"/>
        <end position="598"/>
    </location>
</feature>
<dbReference type="STRING" id="2769.R7Q7H4"/>
<keyword evidence="8" id="KW-1185">Reference proteome</keyword>
<dbReference type="PhylomeDB" id="R7Q7H4"/>
<dbReference type="Gramene" id="CDF33969">
    <property type="protein sequence ID" value="CDF33969"/>
    <property type="gene ID" value="CHC_T00002474001"/>
</dbReference>
<feature type="compositionally biased region" description="Pro residues" evidence="6">
    <location>
        <begin position="56"/>
        <end position="67"/>
    </location>
</feature>
<feature type="compositionally biased region" description="Basic and acidic residues" evidence="6">
    <location>
        <begin position="567"/>
        <end position="587"/>
    </location>
</feature>
<feature type="compositionally biased region" description="Basic and acidic residues" evidence="6">
    <location>
        <begin position="1528"/>
        <end position="1541"/>
    </location>
</feature>
<dbReference type="OrthoDB" id="2139at2759"/>
<reference evidence="8" key="1">
    <citation type="journal article" date="2013" name="Proc. Natl. Acad. Sci. U.S.A.">
        <title>Genome structure and metabolic features in the red seaweed Chondrus crispus shed light on evolution of the Archaeplastida.</title>
        <authorList>
            <person name="Collen J."/>
            <person name="Porcel B."/>
            <person name="Carre W."/>
            <person name="Ball S.G."/>
            <person name="Chaparro C."/>
            <person name="Tonon T."/>
            <person name="Barbeyron T."/>
            <person name="Michel G."/>
            <person name="Noel B."/>
            <person name="Valentin K."/>
            <person name="Elias M."/>
            <person name="Artiguenave F."/>
            <person name="Arun A."/>
            <person name="Aury J.M."/>
            <person name="Barbosa-Neto J.F."/>
            <person name="Bothwell J.H."/>
            <person name="Bouget F.Y."/>
            <person name="Brillet L."/>
            <person name="Cabello-Hurtado F."/>
            <person name="Capella-Gutierrez S."/>
            <person name="Charrier B."/>
            <person name="Cladiere L."/>
            <person name="Cock J.M."/>
            <person name="Coelho S.M."/>
            <person name="Colleoni C."/>
            <person name="Czjzek M."/>
            <person name="Da Silva C."/>
            <person name="Delage L."/>
            <person name="Denoeud F."/>
            <person name="Deschamps P."/>
            <person name="Dittami S.M."/>
            <person name="Gabaldon T."/>
            <person name="Gachon C.M."/>
            <person name="Groisillier A."/>
            <person name="Herve C."/>
            <person name="Jabbari K."/>
            <person name="Katinka M."/>
            <person name="Kloareg B."/>
            <person name="Kowalczyk N."/>
            <person name="Labadie K."/>
            <person name="Leblanc C."/>
            <person name="Lopez P.J."/>
            <person name="McLachlan D.H."/>
            <person name="Meslet-Cladiere L."/>
            <person name="Moustafa A."/>
            <person name="Nehr Z."/>
            <person name="Nyvall Collen P."/>
            <person name="Panaud O."/>
            <person name="Partensky F."/>
            <person name="Poulain J."/>
            <person name="Rensing S.A."/>
            <person name="Rousvoal S."/>
            <person name="Samson G."/>
            <person name="Symeonidi A."/>
            <person name="Weissenbach J."/>
            <person name="Zambounis A."/>
            <person name="Wincker P."/>
            <person name="Boyen C."/>
        </authorList>
    </citation>
    <scope>NUCLEOTIDE SEQUENCE [LARGE SCALE GENOMIC DNA]</scope>
    <source>
        <strain evidence="8">cv. Stackhouse</strain>
    </source>
</reference>
<dbReference type="InterPro" id="IPR011989">
    <property type="entry name" value="ARM-like"/>
</dbReference>
<feature type="region of interest" description="Disordered" evidence="6">
    <location>
        <begin position="1439"/>
        <end position="1727"/>
    </location>
</feature>
<dbReference type="GO" id="GO:0007064">
    <property type="term" value="P:mitotic sister chromatid cohesion"/>
    <property type="evidence" value="ECO:0007669"/>
    <property type="project" value="InterPro"/>
</dbReference>
<dbReference type="GO" id="GO:0051301">
    <property type="term" value="P:cell division"/>
    <property type="evidence" value="ECO:0007669"/>
    <property type="project" value="UniProtKB-KW"/>
</dbReference>
<evidence type="ECO:0000256" key="4">
    <source>
        <dbReference type="ARBA" id="ARBA00023242"/>
    </source>
</evidence>
<dbReference type="Pfam" id="PF20168">
    <property type="entry name" value="PDS5"/>
    <property type="match status" value="1"/>
</dbReference>
<dbReference type="PANTHER" id="PTHR12663">
    <property type="entry name" value="ANDROGEN INDUCED INHIBITOR OF PROLIFERATION AS3 / PDS5-RELATED"/>
    <property type="match status" value="1"/>
</dbReference>
<accession>R7Q7H4</accession>
<dbReference type="GO" id="GO:0006281">
    <property type="term" value="P:DNA repair"/>
    <property type="evidence" value="ECO:0007669"/>
    <property type="project" value="TreeGrafter"/>
</dbReference>
<dbReference type="PANTHER" id="PTHR12663:SF0">
    <property type="entry name" value="PRECOCIOUS DISSOCIATION OF SISTERS 5, ISOFORM A"/>
    <property type="match status" value="1"/>
</dbReference>
<feature type="compositionally biased region" description="Polar residues" evidence="6">
    <location>
        <begin position="721"/>
        <end position="738"/>
    </location>
</feature>
<dbReference type="KEGG" id="ccp:CHC_T00002474001"/>
<dbReference type="RefSeq" id="XP_005713788.1">
    <property type="nucleotide sequence ID" value="XM_005713731.1"/>
</dbReference>
<feature type="compositionally biased region" description="Basic and acidic residues" evidence="6">
    <location>
        <begin position="1648"/>
        <end position="1660"/>
    </location>
</feature>
<sequence length="1727" mass="191766">MRRTRRAAAAAAASPASPPRRLRRASHRSMKRAPRSLSRRRADFDRIAAHHRARPATPPSPPQPPAEPQQHDSPREKSHPHHRPEHPSTLTAAFVHAIPDDNSLPPLRALVTRLRRLPNVTEDPDPMDDSSPARDAAPPLDHATVRALAAALAVERFLSHESDSARLLVACALAELLRVSAPEPPFAPPKLRDVCSLFVEQLAVLAATSDPMENDRFSLLEQLATTKSFVLFADESDVVCDLFACFYAIVAEHHVAKIREYYADILFSMLDEMDQLGNDVLDALLAPMVDCLRHSPEAVSLAETVVAMAANKIQIPLCHLLNASIRQLRRTTSSASPQKGRGGRRRTPTKRARAGRREEDELELQDDEISVHHKHIGDVIIAVNRVAPDILIYAIPSLHDQIQSSDENARLANVHLLARLLTSQRQMSESYPTLFVEFLSRNKDVNPAIREEVCAVLPKLMVTHPKHREDLDIILRERVLDREESVRLVAIRSISEAANVASEKLLQILATRLRDRKAFLRQETLKQLVHIYLASSFTPTKQNFTDDGPRIGSGPPEQARISSTDRSQSDEENRSEAKEVEGASENKKKSKQPKAQVNNLGWLPNTLVQAHSALKGAEDFTTAFEIERVMFERIPGVKNEDARTLKNHLCRFADFLGTLHDAEFRNVIHLVQERRRTRNVLLELVQYRLNSRKRPPSVIPNQDENQEQAPVKTFSKRKRTTASSTDQETTQTSPATSQTLELARNLTKHLRLSTKTDEEVHKLCLSLANAIDLRIFEKMGVALDECTSPPERSAALQDAVSRLGSKSTVGCFLNNEVMPKCMPGVFSSGHFAAACDIAVNEAAEPRDFKELEDTEHVDETDDDCPVALCGILRYLDVVREYAPSLSMHNVECVRRLVSMKLSECDSSSDVIIMGLKLISHTPNTDAGDDNLEALSLDPIESHALASKLFNTEQGSSLSKWATRAFIRLHSKKAPNVSPLSDLIKKLTARLDLFAGDVESIVAPLTALSQLAKHAPKEFKPAALECFDFARALLCGSFNAKVALTAKESGTDVSSASQSTRRYSQTLRRRSSLPSVLGEDAHMLPDQISHSRASCMAEAAHRGVKILVYALSSVDSNFEEVDAVFEILLKIMHEKGGDVFDMLPGEQSDSDHEINSEDLVTMDAMCAMTRLSAGRGMLYLARHPRFFHRISPPLFVSTLLIAQDRKANVRLNFVKLISNQILKKGLLFRWVLALPLMAVDPERRNVAKVKNMMTSLFRHRRRIYEKARVEGKLSSIQLLPESILPEMIWVLANLPDVEMDQESNFGESSQCLELLLDRLLESNDYASVLNEYIEALSMAQDATEREDEGPGEKTARITELGRIASALLKKKQAGKKWNLAEHPGHVCLPRDMFRVVNRTAETSGVLPLSLVAVAKMYDEDKIRVSARKAKPSNLVARIKAAEAANPESPIKSEGNGVENQMEDYSGERKAVLDSHAGKKSDGSPTQSLEPIGEIENDSEPIEDKMRSSSTSRPVIVERTRAGKRRSHELRKNDASFETDDKNMANGKRRRLSVQKKESPSSQPTLKRSSRGKSSGSIRATDAVDESPDKGEEQLEESKSGGSEVACTAEGSTRCGTENEESVPKGTESVNVISEAVGKDSTVPEDESEKETASTMEKKENVDTGNLVGEDHGQSRRTLPRGEQIDKKTGPSKASPTSKLKKKRKEKQVEKGDSVVPVVRRSSRRRRKV</sequence>
<evidence type="ECO:0000256" key="2">
    <source>
        <dbReference type="ARBA" id="ARBA00022618"/>
    </source>
</evidence>
<dbReference type="GO" id="GO:0000785">
    <property type="term" value="C:chromatin"/>
    <property type="evidence" value="ECO:0007669"/>
    <property type="project" value="TreeGrafter"/>
</dbReference>